<feature type="compositionally biased region" description="Low complexity" evidence="5">
    <location>
        <begin position="505"/>
        <end position="516"/>
    </location>
</feature>
<feature type="domain" description="FYVE-type" evidence="6">
    <location>
        <begin position="313"/>
        <end position="390"/>
    </location>
</feature>
<evidence type="ECO:0000259" key="6">
    <source>
        <dbReference type="PROSITE" id="PS50178"/>
    </source>
</evidence>
<keyword evidence="8" id="KW-1185">Reference proteome</keyword>
<dbReference type="AlphaFoldDB" id="A0AAV2YHI5"/>
<protein>
    <recommendedName>
        <fullName evidence="6">FYVE-type domain-containing protein</fullName>
    </recommendedName>
</protein>
<evidence type="ECO:0000256" key="3">
    <source>
        <dbReference type="ARBA" id="ARBA00022833"/>
    </source>
</evidence>
<dbReference type="Proteomes" id="UP001146120">
    <property type="component" value="Unassembled WGS sequence"/>
</dbReference>
<dbReference type="InterPro" id="IPR017455">
    <property type="entry name" value="Znf_FYVE-rel"/>
</dbReference>
<comment type="caution">
    <text evidence="7">The sequence shown here is derived from an EMBL/GenBank/DDBJ whole genome shotgun (WGS) entry which is preliminary data.</text>
</comment>
<accession>A0AAV2YHI5</accession>
<keyword evidence="1" id="KW-0479">Metal-binding</keyword>
<reference evidence="7" key="1">
    <citation type="submission" date="2022-11" db="EMBL/GenBank/DDBJ databases">
        <authorList>
            <person name="Morgan W.R."/>
            <person name="Tartar A."/>
        </authorList>
    </citation>
    <scope>NUCLEOTIDE SEQUENCE</scope>
    <source>
        <strain evidence="7">ARSEF 373</strain>
    </source>
</reference>
<feature type="region of interest" description="Disordered" evidence="5">
    <location>
        <begin position="442"/>
        <end position="473"/>
    </location>
</feature>
<dbReference type="GO" id="GO:0008270">
    <property type="term" value="F:zinc ion binding"/>
    <property type="evidence" value="ECO:0007669"/>
    <property type="project" value="UniProtKB-KW"/>
</dbReference>
<dbReference type="PROSITE" id="PS50178">
    <property type="entry name" value="ZF_FYVE"/>
    <property type="match status" value="1"/>
</dbReference>
<dbReference type="Gene3D" id="3.30.530.20">
    <property type="match status" value="1"/>
</dbReference>
<dbReference type="SUPFAM" id="SSF57903">
    <property type="entry name" value="FYVE/PHD zinc finger"/>
    <property type="match status" value="1"/>
</dbReference>
<dbReference type="InterPro" id="IPR052727">
    <property type="entry name" value="Rab4/Rab5_effector"/>
</dbReference>
<sequence length="600" mass="67093">MLVEPTTLVRFVASEDQEDIVEMSCTAPNVRVDDNKWSAWKDEARQYVEHTLQKTTSWYYRFHQLKEHYKVQYDKKLVRGYVRKTALDAHGGHTHGPCMEAHENQPREKDMMCQASLDLQLSDIAYGLYCDTTDAQRSLYVHLYDETLLDGAVLQVAERHTDSDPFHFLGLKWIAFTSPAPGLFRPRDYVLLEYSGTSVDVEGRTVLFQYIKSVSCPETAPDSTALPPTEGAASPRKGSVFQVNIFRYEGTDSVKLFSHSSYDPEDNLPSWLVQRSVHSTFGAVQNLNGLADARAVVSAGMLHGPAHPKKKQSKDAKHCLVCQKRFSMLRQRHTCHACDQAACKHCIVNMKFFGSERADTRTPSGQLIQTGQAAPIVTEKFCLRCVIHARSHRTACMRTSTSWAVQTSRADSARRSTVTTEKIDLLGGVKLPLTGTRRRSFDANDVRSSTKSSEVCTSVESSDSGLFSGDDDQATSYPSRSSCFACPEDSTLESTPTKVLLYEPSSSSDRGVSSKSTTHPVTANTTPSPPPPMFHQMAESIAAQEALLSSMKMEQRKLQMMQQMHRSATPPHYRTHYVVDEPSLARSPRIPDDERFEIIS</sequence>
<dbReference type="PANTHER" id="PTHR13510:SF44">
    <property type="entry name" value="RABENOSYN-5"/>
    <property type="match status" value="1"/>
</dbReference>
<keyword evidence="3" id="KW-0862">Zinc</keyword>
<dbReference type="InterPro" id="IPR013083">
    <property type="entry name" value="Znf_RING/FYVE/PHD"/>
</dbReference>
<dbReference type="Gene3D" id="3.30.40.10">
    <property type="entry name" value="Zinc/RING finger domain, C3HC4 (zinc finger)"/>
    <property type="match status" value="1"/>
</dbReference>
<dbReference type="PANTHER" id="PTHR13510">
    <property type="entry name" value="FYVE-FINGER-CONTAINING RAB5 EFFECTOR PROTEIN RABENOSYN-5-RELATED"/>
    <property type="match status" value="1"/>
</dbReference>
<feature type="region of interest" description="Disordered" evidence="5">
    <location>
        <begin position="502"/>
        <end position="530"/>
    </location>
</feature>
<reference evidence="7" key="2">
    <citation type="journal article" date="2023" name="Microbiol Resour">
        <title>Decontamination and Annotation of the Draft Genome Sequence of the Oomycete Lagenidium giganteum ARSEF 373.</title>
        <authorList>
            <person name="Morgan W.R."/>
            <person name="Tartar A."/>
        </authorList>
    </citation>
    <scope>NUCLEOTIDE SEQUENCE</scope>
    <source>
        <strain evidence="7">ARSEF 373</strain>
    </source>
</reference>
<dbReference type="EMBL" id="DAKRPA010000384">
    <property type="protein sequence ID" value="DAZ92783.1"/>
    <property type="molecule type" value="Genomic_DNA"/>
</dbReference>
<evidence type="ECO:0000256" key="2">
    <source>
        <dbReference type="ARBA" id="ARBA00022771"/>
    </source>
</evidence>
<organism evidence="7 8">
    <name type="scientific">Lagenidium giganteum</name>
    <dbReference type="NCBI Taxonomy" id="4803"/>
    <lineage>
        <taxon>Eukaryota</taxon>
        <taxon>Sar</taxon>
        <taxon>Stramenopiles</taxon>
        <taxon>Oomycota</taxon>
        <taxon>Peronosporomycetes</taxon>
        <taxon>Pythiales</taxon>
        <taxon>Pythiaceae</taxon>
    </lineage>
</organism>
<dbReference type="InterPro" id="IPR023393">
    <property type="entry name" value="START-like_dom_sf"/>
</dbReference>
<evidence type="ECO:0000256" key="4">
    <source>
        <dbReference type="PROSITE-ProRule" id="PRU00091"/>
    </source>
</evidence>
<feature type="compositionally biased region" description="Polar residues" evidence="5">
    <location>
        <begin position="517"/>
        <end position="526"/>
    </location>
</feature>
<dbReference type="InterPro" id="IPR011011">
    <property type="entry name" value="Znf_FYVE_PHD"/>
</dbReference>
<evidence type="ECO:0000313" key="8">
    <source>
        <dbReference type="Proteomes" id="UP001146120"/>
    </source>
</evidence>
<evidence type="ECO:0000313" key="7">
    <source>
        <dbReference type="EMBL" id="DAZ92783.1"/>
    </source>
</evidence>
<gene>
    <name evidence="7" type="ORF">N0F65_000342</name>
</gene>
<evidence type="ECO:0000256" key="5">
    <source>
        <dbReference type="SAM" id="MobiDB-lite"/>
    </source>
</evidence>
<keyword evidence="2 4" id="KW-0863">Zinc-finger</keyword>
<proteinExistence type="predicted"/>
<feature type="compositionally biased region" description="Polar residues" evidence="5">
    <location>
        <begin position="446"/>
        <end position="460"/>
    </location>
</feature>
<evidence type="ECO:0000256" key="1">
    <source>
        <dbReference type="ARBA" id="ARBA00022723"/>
    </source>
</evidence>
<name>A0AAV2YHI5_9STRA</name>